<protein>
    <submittedName>
        <fullName evidence="1">Uncharacterized protein</fullName>
    </submittedName>
</protein>
<dbReference type="Proteomes" id="UP000054653">
    <property type="component" value="Unassembled WGS sequence"/>
</dbReference>
<reference evidence="1 2" key="1">
    <citation type="submission" date="2015-01" db="EMBL/GenBank/DDBJ databases">
        <title>Evolution of Trichinella species and genotypes.</title>
        <authorList>
            <person name="Korhonen P.K."/>
            <person name="Edoardo P."/>
            <person name="Giuseppe L.R."/>
            <person name="Gasser R.B."/>
        </authorList>
    </citation>
    <scope>NUCLEOTIDE SEQUENCE [LARGE SCALE GENOMIC DNA]</scope>
    <source>
        <strain evidence="1">ISS120</strain>
    </source>
</reference>
<accession>A0A0V1C4S6</accession>
<gene>
    <name evidence="1" type="ORF">T03_6615</name>
</gene>
<proteinExistence type="predicted"/>
<feature type="non-terminal residue" evidence="1">
    <location>
        <position position="184"/>
    </location>
</feature>
<keyword evidence="2" id="KW-1185">Reference proteome</keyword>
<sequence length="184" mass="20524">MFGVCVKKFLGVSAMKIVNVPFCKKCHTFYTNKIFPVLFVESQFCQILYLHRMQNAKIIMHNKMQIVTTKMFILWLAPLSPTQDRGKFLASDVPDNWVNGAATVTDRAGHSFAATLADVAGNNNNAVKFLAYNNVPPGRPNVKTKSNGKGRKCSYLNDLQLPIIYLIMISTAVNVNDGAWIVHT</sequence>
<dbReference type="AlphaFoldDB" id="A0A0V1C4S6"/>
<comment type="caution">
    <text evidence="1">The sequence shown here is derived from an EMBL/GenBank/DDBJ whole genome shotgun (WGS) entry which is preliminary data.</text>
</comment>
<evidence type="ECO:0000313" key="2">
    <source>
        <dbReference type="Proteomes" id="UP000054653"/>
    </source>
</evidence>
<organism evidence="1 2">
    <name type="scientific">Trichinella britovi</name>
    <name type="common">Parasitic roundworm</name>
    <dbReference type="NCBI Taxonomy" id="45882"/>
    <lineage>
        <taxon>Eukaryota</taxon>
        <taxon>Metazoa</taxon>
        <taxon>Ecdysozoa</taxon>
        <taxon>Nematoda</taxon>
        <taxon>Enoplea</taxon>
        <taxon>Dorylaimia</taxon>
        <taxon>Trichinellida</taxon>
        <taxon>Trichinellidae</taxon>
        <taxon>Trichinella</taxon>
    </lineage>
</organism>
<dbReference type="EMBL" id="JYDI01000638">
    <property type="protein sequence ID" value="KRY44317.1"/>
    <property type="molecule type" value="Genomic_DNA"/>
</dbReference>
<name>A0A0V1C4S6_TRIBR</name>
<evidence type="ECO:0000313" key="1">
    <source>
        <dbReference type="EMBL" id="KRY44317.1"/>
    </source>
</evidence>